<sequence>MLRRWSALLQPVALAIVGAAIFFLITIRTGSPVQAQISADSRLSRLETDLAGLRNQVNQLSANRAPSGRTAPTVQSPTRRQPASADPQFDRLATLVIELKERVTILEKQVTALKR</sequence>
<dbReference type="RefSeq" id="WP_162425481.1">
    <property type="nucleotide sequence ID" value="NZ_WVIE01000049.1"/>
</dbReference>
<accession>A0A8J7Z8F4</accession>
<organism evidence="2 3">
    <name type="scientific">Myxacorys almedinensis A</name>
    <dbReference type="NCBI Taxonomy" id="2690445"/>
    <lineage>
        <taxon>Bacteria</taxon>
        <taxon>Bacillati</taxon>
        <taxon>Cyanobacteriota</taxon>
        <taxon>Cyanophyceae</taxon>
        <taxon>Leptolyngbyales</taxon>
        <taxon>Leptolyngbyaceae</taxon>
        <taxon>Myxacorys</taxon>
        <taxon>Myxacorys almedinensis</taxon>
    </lineage>
</organism>
<proteinExistence type="predicted"/>
<protein>
    <submittedName>
        <fullName evidence="2">Uncharacterized protein</fullName>
    </submittedName>
</protein>
<name>A0A8J7Z8F4_9CYAN</name>
<dbReference type="Proteomes" id="UP000646053">
    <property type="component" value="Unassembled WGS sequence"/>
</dbReference>
<gene>
    <name evidence="2" type="ORF">GS601_22215</name>
</gene>
<comment type="caution">
    <text evidence="2">The sequence shown here is derived from an EMBL/GenBank/DDBJ whole genome shotgun (WGS) entry which is preliminary data.</text>
</comment>
<evidence type="ECO:0000313" key="3">
    <source>
        <dbReference type="Proteomes" id="UP000646053"/>
    </source>
</evidence>
<dbReference type="EMBL" id="WVIE01000049">
    <property type="protein sequence ID" value="NDJ19958.1"/>
    <property type="molecule type" value="Genomic_DNA"/>
</dbReference>
<keyword evidence="3" id="KW-1185">Reference proteome</keyword>
<feature type="region of interest" description="Disordered" evidence="1">
    <location>
        <begin position="59"/>
        <end position="87"/>
    </location>
</feature>
<reference evidence="2" key="1">
    <citation type="submission" date="2019-12" db="EMBL/GenBank/DDBJ databases">
        <title>High-Quality draft genome sequences of three cyanobacteria isolated from the limestone walls of the Old Cathedral of Coimbra.</title>
        <authorList>
            <person name="Tiago I."/>
            <person name="Soares F."/>
            <person name="Portugal A."/>
        </authorList>
    </citation>
    <scope>NUCLEOTIDE SEQUENCE</scope>
    <source>
        <strain evidence="2">A</strain>
    </source>
</reference>
<feature type="compositionally biased region" description="Polar residues" evidence="1">
    <location>
        <begin position="59"/>
        <end position="81"/>
    </location>
</feature>
<dbReference type="AlphaFoldDB" id="A0A8J7Z8F4"/>
<evidence type="ECO:0000313" key="2">
    <source>
        <dbReference type="EMBL" id="NDJ19958.1"/>
    </source>
</evidence>
<evidence type="ECO:0000256" key="1">
    <source>
        <dbReference type="SAM" id="MobiDB-lite"/>
    </source>
</evidence>